<sequence length="209" mass="21646">MTKRTISTTILATLLLVSAVSTPAVADTGDQETGVLESVSETAESGLETVAALADGAAGAAKGYAARAAAYDPFGESASWSATESAASIEAEVDANGTVYARWLSTRLEATESRNVLAVTVKNHTAAETVYLTSAVRNGSFHDLSATRSTSRTVDRECTLSGAAARNAPDELATFRESYAVPNESLSSGYLGRFGAQYGGKVSCSFIKP</sequence>
<protein>
    <submittedName>
        <fullName evidence="1">Uncharacterized protein</fullName>
    </submittedName>
</protein>
<evidence type="ECO:0000313" key="2">
    <source>
        <dbReference type="Proteomes" id="UP000509346"/>
    </source>
</evidence>
<accession>A0A7D5PCQ6</accession>
<dbReference type="KEGG" id="hpel:HZS54_17965"/>
<proteinExistence type="predicted"/>
<name>A0A7D5PCQ6_9EURY</name>
<organism evidence="1 2">
    <name type="scientific">Halosimplex pelagicum</name>
    <dbReference type="NCBI Taxonomy" id="869886"/>
    <lineage>
        <taxon>Archaea</taxon>
        <taxon>Methanobacteriati</taxon>
        <taxon>Methanobacteriota</taxon>
        <taxon>Stenosarchaea group</taxon>
        <taxon>Halobacteria</taxon>
        <taxon>Halobacteriales</taxon>
        <taxon>Haloarculaceae</taxon>
        <taxon>Halosimplex</taxon>
    </lineage>
</organism>
<dbReference type="EMBL" id="CP058909">
    <property type="protein sequence ID" value="QLH83402.1"/>
    <property type="molecule type" value="Genomic_DNA"/>
</dbReference>
<dbReference type="Proteomes" id="UP000509346">
    <property type="component" value="Chromosome"/>
</dbReference>
<keyword evidence="2" id="KW-1185">Reference proteome</keyword>
<dbReference type="GeneID" id="56084516"/>
<gene>
    <name evidence="1" type="ORF">HZS54_17965</name>
</gene>
<dbReference type="RefSeq" id="WP_179918451.1">
    <property type="nucleotide sequence ID" value="NZ_CP058909.1"/>
</dbReference>
<reference evidence="1 2" key="1">
    <citation type="submission" date="2020-07" db="EMBL/GenBank/DDBJ databases">
        <title>Halosimplex litoreum sp. nov. and Halosimplex rubrum sp. nov., isolated from different salt environments.</title>
        <authorList>
            <person name="Cui H."/>
        </authorList>
    </citation>
    <scope>NUCLEOTIDE SEQUENCE [LARGE SCALE GENOMIC DNA]</scope>
    <source>
        <strain evidence="1 2">R2</strain>
    </source>
</reference>
<dbReference type="AlphaFoldDB" id="A0A7D5PCQ6"/>
<evidence type="ECO:0000313" key="1">
    <source>
        <dbReference type="EMBL" id="QLH83402.1"/>
    </source>
</evidence>